<organism evidence="1 2">
    <name type="scientific">Hymenobacter aranciens</name>
    <dbReference type="NCBI Taxonomy" id="3063996"/>
    <lineage>
        <taxon>Bacteria</taxon>
        <taxon>Pseudomonadati</taxon>
        <taxon>Bacteroidota</taxon>
        <taxon>Cytophagia</taxon>
        <taxon>Cytophagales</taxon>
        <taxon>Hymenobacteraceae</taxon>
        <taxon>Hymenobacter</taxon>
    </lineage>
</organism>
<dbReference type="RefSeq" id="WP_305005652.1">
    <property type="nucleotide sequence ID" value="NZ_JAUQSY010000003.1"/>
</dbReference>
<evidence type="ECO:0000313" key="1">
    <source>
        <dbReference type="EMBL" id="MDO7874339.1"/>
    </source>
</evidence>
<comment type="caution">
    <text evidence="1">The sequence shown here is derived from an EMBL/GenBank/DDBJ whole genome shotgun (WGS) entry which is preliminary data.</text>
</comment>
<gene>
    <name evidence="1" type="ORF">Q5H93_06310</name>
</gene>
<sequence>MIVKTDFFDSFVATAKAGDIPTTPKVGRSFSVKGHSLHAELSLIADAKALKTLSRLERADVRFFDPRNPARRIAGPFCLLPLLVNNRLVDIFCAEVYGGMVALAIYSDEPLAAFKLIDEVWEAAKV</sequence>
<protein>
    <submittedName>
        <fullName evidence="1">Uncharacterized protein</fullName>
    </submittedName>
</protein>
<accession>A0ABT9B7T3</accession>
<proteinExistence type="predicted"/>
<keyword evidence="2" id="KW-1185">Reference proteome</keyword>
<reference evidence="1" key="1">
    <citation type="submission" date="2023-07" db="EMBL/GenBank/DDBJ databases">
        <authorList>
            <person name="Kim M.K."/>
        </authorList>
    </citation>
    <scope>NUCLEOTIDE SEQUENCE</scope>
    <source>
        <strain evidence="1">ASUV-10-1</strain>
    </source>
</reference>
<dbReference type="EMBL" id="JAUQSY010000003">
    <property type="protein sequence ID" value="MDO7874339.1"/>
    <property type="molecule type" value="Genomic_DNA"/>
</dbReference>
<evidence type="ECO:0000313" key="2">
    <source>
        <dbReference type="Proteomes" id="UP001176429"/>
    </source>
</evidence>
<name>A0ABT9B7T3_9BACT</name>
<dbReference type="Proteomes" id="UP001176429">
    <property type="component" value="Unassembled WGS sequence"/>
</dbReference>